<evidence type="ECO:0000313" key="3">
    <source>
        <dbReference type="Proteomes" id="UP001174909"/>
    </source>
</evidence>
<gene>
    <name evidence="2" type="ORF">GBAR_LOCUS18484</name>
</gene>
<feature type="transmembrane region" description="Helical" evidence="1">
    <location>
        <begin position="100"/>
        <end position="119"/>
    </location>
</feature>
<keyword evidence="1" id="KW-0472">Membrane</keyword>
<organism evidence="2 3">
    <name type="scientific">Geodia barretti</name>
    <name type="common">Barrett's horny sponge</name>
    <dbReference type="NCBI Taxonomy" id="519541"/>
    <lineage>
        <taxon>Eukaryota</taxon>
        <taxon>Metazoa</taxon>
        <taxon>Porifera</taxon>
        <taxon>Demospongiae</taxon>
        <taxon>Heteroscleromorpha</taxon>
        <taxon>Tetractinellida</taxon>
        <taxon>Astrophorina</taxon>
        <taxon>Geodiidae</taxon>
        <taxon>Geodia</taxon>
    </lineage>
</organism>
<accession>A0AA35WXU0</accession>
<proteinExistence type="predicted"/>
<reference evidence="2" key="1">
    <citation type="submission" date="2023-03" db="EMBL/GenBank/DDBJ databases">
        <authorList>
            <person name="Steffen K."/>
            <person name="Cardenas P."/>
        </authorList>
    </citation>
    <scope>NUCLEOTIDE SEQUENCE</scope>
</reference>
<dbReference type="AlphaFoldDB" id="A0AA35WXU0"/>
<keyword evidence="1" id="KW-1133">Transmembrane helix</keyword>
<comment type="caution">
    <text evidence="2">The sequence shown here is derived from an EMBL/GenBank/DDBJ whole genome shotgun (WGS) entry which is preliminary data.</text>
</comment>
<feature type="transmembrane region" description="Helical" evidence="1">
    <location>
        <begin position="44"/>
        <end position="62"/>
    </location>
</feature>
<feature type="non-terminal residue" evidence="2">
    <location>
        <position position="171"/>
    </location>
</feature>
<evidence type="ECO:0000313" key="2">
    <source>
        <dbReference type="EMBL" id="CAI8032741.1"/>
    </source>
</evidence>
<keyword evidence="1" id="KW-0812">Transmembrane</keyword>
<keyword evidence="3" id="KW-1185">Reference proteome</keyword>
<feature type="transmembrane region" description="Helical" evidence="1">
    <location>
        <begin position="74"/>
        <end position="94"/>
    </location>
</feature>
<name>A0AA35WXU0_GEOBA</name>
<protein>
    <submittedName>
        <fullName evidence="2">Uncharacterized protein</fullName>
    </submittedName>
</protein>
<dbReference type="EMBL" id="CASHTH010002622">
    <property type="protein sequence ID" value="CAI8032741.1"/>
    <property type="molecule type" value="Genomic_DNA"/>
</dbReference>
<evidence type="ECO:0000256" key="1">
    <source>
        <dbReference type="SAM" id="Phobius"/>
    </source>
</evidence>
<dbReference type="Proteomes" id="UP001174909">
    <property type="component" value="Unassembled WGS sequence"/>
</dbReference>
<sequence>HIHFETLWFSLFCFSLLFHSQKHIHLLWFALRFSGILFPLPPHLNFALVLRNLLCVFQNCLLPLHYLMQQKTFLAPLFVLFALIILCIFDYFFPYLFVGLYFHFLLHVRVFLLVSYLFLVQNASLLFSLYVESFSVFLTVSQIHLPPHLNLALVHSLLSGFDPPLHAFLSL</sequence>